<evidence type="ECO:0000256" key="12">
    <source>
        <dbReference type="RuleBase" id="RU000679"/>
    </source>
</evidence>
<evidence type="ECO:0000256" key="8">
    <source>
        <dbReference type="ARBA" id="ARBA00023065"/>
    </source>
</evidence>
<evidence type="ECO:0000256" key="10">
    <source>
        <dbReference type="ARBA" id="ARBA00023201"/>
    </source>
</evidence>
<evidence type="ECO:0000313" key="14">
    <source>
        <dbReference type="EMBL" id="KAF2903799.1"/>
    </source>
</evidence>
<dbReference type="Gene3D" id="1.10.287.770">
    <property type="entry name" value="YojJ-like"/>
    <property type="match status" value="1"/>
</dbReference>
<dbReference type="Pfam" id="PF00858">
    <property type="entry name" value="ASC"/>
    <property type="match status" value="1"/>
</dbReference>
<keyword evidence="5 12" id="KW-0812">Transmembrane</keyword>
<dbReference type="Proteomes" id="UP000801492">
    <property type="component" value="Unassembled WGS sequence"/>
</dbReference>
<reference evidence="14" key="1">
    <citation type="submission" date="2019-08" db="EMBL/GenBank/DDBJ databases">
        <title>The genome of the North American firefly Photinus pyralis.</title>
        <authorList>
            <consortium name="Photinus pyralis genome working group"/>
            <person name="Fallon T.R."/>
            <person name="Sander Lower S.E."/>
            <person name="Weng J.-K."/>
        </authorList>
    </citation>
    <scope>NUCLEOTIDE SEQUENCE</scope>
    <source>
        <strain evidence="14">TRF0915ILg1</strain>
        <tissue evidence="14">Whole body</tissue>
    </source>
</reference>
<dbReference type="PANTHER" id="PTHR11690">
    <property type="entry name" value="AMILORIDE-SENSITIVE SODIUM CHANNEL-RELATED"/>
    <property type="match status" value="1"/>
</dbReference>
<evidence type="ECO:0000256" key="1">
    <source>
        <dbReference type="ARBA" id="ARBA00004141"/>
    </source>
</evidence>
<keyword evidence="6 13" id="KW-1133">Transmembrane helix</keyword>
<evidence type="ECO:0000256" key="6">
    <source>
        <dbReference type="ARBA" id="ARBA00022989"/>
    </source>
</evidence>
<name>A0A8K0DGL2_IGNLU</name>
<comment type="subcellular location">
    <subcellularLocation>
        <location evidence="1">Membrane</location>
        <topology evidence="1">Multi-pass membrane protein</topology>
    </subcellularLocation>
</comment>
<keyword evidence="11 12" id="KW-0407">Ion channel</keyword>
<dbReference type="OrthoDB" id="6021021at2759"/>
<keyword evidence="3 12" id="KW-0813">Transport</keyword>
<sequence>MKDMNYTDSCNCLPACISLDYDVATSQSDWNWPKLYNVLKQTKSWDEDDNEILESDYFRPHLTQLTVFFKDMQFITSERNEWQGYTDFWANIGGIIGLFTGFSFITMFEIFYYLSLRIYCNIKMFGRRHWSGLEE</sequence>
<keyword evidence="15" id="KW-1185">Reference proteome</keyword>
<keyword evidence="10 12" id="KW-0739">Sodium transport</keyword>
<gene>
    <name evidence="14" type="ORF">ILUMI_02376</name>
</gene>
<comment type="caution">
    <text evidence="14">The sequence shown here is derived from an EMBL/GenBank/DDBJ whole genome shotgun (WGS) entry which is preliminary data.</text>
</comment>
<protein>
    <submittedName>
        <fullName evidence="14">Uncharacterized protein</fullName>
    </submittedName>
</protein>
<evidence type="ECO:0000256" key="4">
    <source>
        <dbReference type="ARBA" id="ARBA00022461"/>
    </source>
</evidence>
<dbReference type="GO" id="GO:0005886">
    <property type="term" value="C:plasma membrane"/>
    <property type="evidence" value="ECO:0007669"/>
    <property type="project" value="TreeGrafter"/>
</dbReference>
<keyword evidence="4 12" id="KW-0894">Sodium channel</keyword>
<dbReference type="PANTHER" id="PTHR11690:SF288">
    <property type="entry name" value="AMILORIDE-SENSITIVE NA+ CHANNEL-RELATED"/>
    <property type="match status" value="1"/>
</dbReference>
<proteinExistence type="inferred from homology"/>
<evidence type="ECO:0000256" key="2">
    <source>
        <dbReference type="ARBA" id="ARBA00007193"/>
    </source>
</evidence>
<evidence type="ECO:0000256" key="5">
    <source>
        <dbReference type="ARBA" id="ARBA00022692"/>
    </source>
</evidence>
<evidence type="ECO:0000256" key="3">
    <source>
        <dbReference type="ARBA" id="ARBA00022448"/>
    </source>
</evidence>
<dbReference type="AlphaFoldDB" id="A0A8K0DGL2"/>
<dbReference type="GO" id="GO:0015280">
    <property type="term" value="F:ligand-gated sodium channel activity"/>
    <property type="evidence" value="ECO:0007669"/>
    <property type="project" value="TreeGrafter"/>
</dbReference>
<evidence type="ECO:0000256" key="13">
    <source>
        <dbReference type="SAM" id="Phobius"/>
    </source>
</evidence>
<dbReference type="EMBL" id="VTPC01000930">
    <property type="protein sequence ID" value="KAF2903799.1"/>
    <property type="molecule type" value="Genomic_DNA"/>
</dbReference>
<dbReference type="InterPro" id="IPR001873">
    <property type="entry name" value="ENaC"/>
</dbReference>
<evidence type="ECO:0000256" key="9">
    <source>
        <dbReference type="ARBA" id="ARBA00023136"/>
    </source>
</evidence>
<evidence type="ECO:0000313" key="15">
    <source>
        <dbReference type="Proteomes" id="UP000801492"/>
    </source>
</evidence>
<evidence type="ECO:0000256" key="11">
    <source>
        <dbReference type="ARBA" id="ARBA00023303"/>
    </source>
</evidence>
<dbReference type="PRINTS" id="PR01078">
    <property type="entry name" value="AMINACHANNEL"/>
</dbReference>
<feature type="transmembrane region" description="Helical" evidence="13">
    <location>
        <begin position="88"/>
        <end position="114"/>
    </location>
</feature>
<keyword evidence="7" id="KW-0915">Sodium</keyword>
<evidence type="ECO:0000256" key="7">
    <source>
        <dbReference type="ARBA" id="ARBA00023053"/>
    </source>
</evidence>
<comment type="similarity">
    <text evidence="2 12">Belongs to the amiloride-sensitive sodium channel (TC 1.A.6) family.</text>
</comment>
<accession>A0A8K0DGL2</accession>
<keyword evidence="8 12" id="KW-0406">Ion transport</keyword>
<keyword evidence="9 13" id="KW-0472">Membrane</keyword>
<organism evidence="14 15">
    <name type="scientific">Ignelater luminosus</name>
    <name type="common">Cucubano</name>
    <name type="synonym">Pyrophorus luminosus</name>
    <dbReference type="NCBI Taxonomy" id="2038154"/>
    <lineage>
        <taxon>Eukaryota</taxon>
        <taxon>Metazoa</taxon>
        <taxon>Ecdysozoa</taxon>
        <taxon>Arthropoda</taxon>
        <taxon>Hexapoda</taxon>
        <taxon>Insecta</taxon>
        <taxon>Pterygota</taxon>
        <taxon>Neoptera</taxon>
        <taxon>Endopterygota</taxon>
        <taxon>Coleoptera</taxon>
        <taxon>Polyphaga</taxon>
        <taxon>Elateriformia</taxon>
        <taxon>Elateroidea</taxon>
        <taxon>Elateridae</taxon>
        <taxon>Agrypninae</taxon>
        <taxon>Pyrophorini</taxon>
        <taxon>Ignelater</taxon>
    </lineage>
</organism>